<dbReference type="Proteomes" id="UP000271337">
    <property type="component" value="Unassembled WGS sequence"/>
</dbReference>
<reference evidence="2 3" key="1">
    <citation type="journal article" date="2018" name="BMC Genomics">
        <title>Genomic evidence for intraspecific hybridization in a clonal and extremely halotolerant yeast.</title>
        <authorList>
            <person name="Gostincar C."/>
            <person name="Stajich J.E."/>
            <person name="Zupancic J."/>
            <person name="Zalar P."/>
            <person name="Gunde-Cimerman N."/>
        </authorList>
    </citation>
    <scope>NUCLEOTIDE SEQUENCE [LARGE SCALE GENOMIC DNA]</scope>
    <source>
        <strain evidence="2 3">EXF-6669</strain>
    </source>
</reference>
<feature type="transmembrane region" description="Helical" evidence="1">
    <location>
        <begin position="146"/>
        <end position="165"/>
    </location>
</feature>
<dbReference type="OrthoDB" id="5331396at2759"/>
<dbReference type="PANTHER" id="PTHR37849:SF1">
    <property type="entry name" value="YALI0E11605P"/>
    <property type="match status" value="1"/>
</dbReference>
<dbReference type="AlphaFoldDB" id="A0A3M6XWX0"/>
<dbReference type="PANTHER" id="PTHR37849">
    <property type="entry name" value="YALI0E11605P"/>
    <property type="match status" value="1"/>
</dbReference>
<dbReference type="VEuPathDB" id="FungiDB:BTJ68_00025"/>
<evidence type="ECO:0000313" key="3">
    <source>
        <dbReference type="Proteomes" id="UP000271337"/>
    </source>
</evidence>
<keyword evidence="1" id="KW-0472">Membrane</keyword>
<dbReference type="EMBL" id="QWIL01002329">
    <property type="protein sequence ID" value="RMX95222.1"/>
    <property type="molecule type" value="Genomic_DNA"/>
</dbReference>
<accession>A0A3M6XWX0</accession>
<keyword evidence="1" id="KW-1133">Transmembrane helix</keyword>
<organism evidence="2 3">
    <name type="scientific">Hortaea werneckii</name>
    <name type="common">Black yeast</name>
    <name type="synonym">Cladosporium werneckii</name>
    <dbReference type="NCBI Taxonomy" id="91943"/>
    <lineage>
        <taxon>Eukaryota</taxon>
        <taxon>Fungi</taxon>
        <taxon>Dikarya</taxon>
        <taxon>Ascomycota</taxon>
        <taxon>Pezizomycotina</taxon>
        <taxon>Dothideomycetes</taxon>
        <taxon>Dothideomycetidae</taxon>
        <taxon>Mycosphaerellales</taxon>
        <taxon>Teratosphaeriaceae</taxon>
        <taxon>Hortaea</taxon>
    </lineage>
</organism>
<gene>
    <name evidence="2" type="ORF">D0867_13580</name>
</gene>
<protein>
    <submittedName>
        <fullName evidence="2">Uncharacterized protein</fullName>
    </submittedName>
</protein>
<evidence type="ECO:0000256" key="1">
    <source>
        <dbReference type="SAM" id="Phobius"/>
    </source>
</evidence>
<proteinExistence type="predicted"/>
<comment type="caution">
    <text evidence="2">The sequence shown here is derived from an EMBL/GenBank/DDBJ whole genome shotgun (WGS) entry which is preliminary data.</text>
</comment>
<sequence length="204" mass="22302">MPILLGGALVMSTGSEFRPGNMNKALIVAPKHVTSVSAGKQLRPAGRSQGPKLDGSSDYLKKLDIHWHKLFFHYADCSVNETCIQPVNMAARVPFAVRNLAALRPAPVSSKPTISQQARRQFQSSRTLLADATAPKKPVGAFRGSLFGFLAGSVLAGSALYYYVIDEYKVSNELLTEDIYALQSAVQRIESYVKTLEEEVKSKK</sequence>
<name>A0A3M6XWX0_HORWE</name>
<keyword evidence="1" id="KW-0812">Transmembrane</keyword>
<evidence type="ECO:0000313" key="2">
    <source>
        <dbReference type="EMBL" id="RMX95222.1"/>
    </source>
</evidence>